<evidence type="ECO:0000313" key="1">
    <source>
        <dbReference type="EMBL" id="MPC82334.1"/>
    </source>
</evidence>
<keyword evidence="2" id="KW-1185">Reference proteome</keyword>
<protein>
    <submittedName>
        <fullName evidence="1">Uncharacterized protein</fullName>
    </submittedName>
</protein>
<accession>A0A5B7IQ43</accession>
<gene>
    <name evidence="1" type="ORF">E2C01_076993</name>
</gene>
<proteinExistence type="predicted"/>
<evidence type="ECO:0000313" key="2">
    <source>
        <dbReference type="Proteomes" id="UP000324222"/>
    </source>
</evidence>
<dbReference type="OrthoDB" id="10062378at2759"/>
<name>A0A5B7IQ43_PORTR</name>
<dbReference type="Proteomes" id="UP000324222">
    <property type="component" value="Unassembled WGS sequence"/>
</dbReference>
<reference evidence="1 2" key="1">
    <citation type="submission" date="2019-05" db="EMBL/GenBank/DDBJ databases">
        <title>Another draft genome of Portunus trituberculatus and its Hox gene families provides insights of decapod evolution.</title>
        <authorList>
            <person name="Jeong J.-H."/>
            <person name="Song I."/>
            <person name="Kim S."/>
            <person name="Choi T."/>
            <person name="Kim D."/>
            <person name="Ryu S."/>
            <person name="Kim W."/>
        </authorList>
    </citation>
    <scope>NUCLEOTIDE SEQUENCE [LARGE SCALE GENOMIC DNA]</scope>
    <source>
        <tissue evidence="1">Muscle</tissue>
    </source>
</reference>
<comment type="caution">
    <text evidence="1">The sequence shown here is derived from an EMBL/GenBank/DDBJ whole genome shotgun (WGS) entry which is preliminary data.</text>
</comment>
<dbReference type="EMBL" id="VSRR010059461">
    <property type="protein sequence ID" value="MPC82334.1"/>
    <property type="molecule type" value="Genomic_DNA"/>
</dbReference>
<organism evidence="1 2">
    <name type="scientific">Portunus trituberculatus</name>
    <name type="common">Swimming crab</name>
    <name type="synonym">Neptunus trituberculatus</name>
    <dbReference type="NCBI Taxonomy" id="210409"/>
    <lineage>
        <taxon>Eukaryota</taxon>
        <taxon>Metazoa</taxon>
        <taxon>Ecdysozoa</taxon>
        <taxon>Arthropoda</taxon>
        <taxon>Crustacea</taxon>
        <taxon>Multicrustacea</taxon>
        <taxon>Malacostraca</taxon>
        <taxon>Eumalacostraca</taxon>
        <taxon>Eucarida</taxon>
        <taxon>Decapoda</taxon>
        <taxon>Pleocyemata</taxon>
        <taxon>Brachyura</taxon>
        <taxon>Eubrachyura</taxon>
        <taxon>Portunoidea</taxon>
        <taxon>Portunidae</taxon>
        <taxon>Portuninae</taxon>
        <taxon>Portunus</taxon>
    </lineage>
</organism>
<sequence>MLLSHQQCASHHSFPALPSGLWEVCFTNYHDYTYRYDRIYDGCYWTLDEEMHVISDQLKRREFYGTCISHATFSHSLIYSILLIVI</sequence>
<dbReference type="AlphaFoldDB" id="A0A5B7IQ43"/>